<dbReference type="Proteomes" id="UP000053236">
    <property type="component" value="Unassembled WGS sequence"/>
</dbReference>
<dbReference type="Proteomes" id="UP000054532">
    <property type="component" value="Unassembled WGS sequence"/>
</dbReference>
<reference evidence="2 4" key="2">
    <citation type="submission" date="2013-11" db="EMBL/GenBank/DDBJ databases">
        <title>The Genome Sequence of Phytophthora parasitica CJ05E6.</title>
        <authorList>
            <consortium name="The Broad Institute Genomics Platform"/>
            <person name="Russ C."/>
            <person name="Tyler B."/>
            <person name="Panabieres F."/>
            <person name="Shan W."/>
            <person name="Tripathy S."/>
            <person name="Grunwald N."/>
            <person name="Machado M."/>
            <person name="Johnson C.S."/>
            <person name="Arredondo F."/>
            <person name="Hong C."/>
            <person name="Coffey M."/>
            <person name="Young S.K."/>
            <person name="Zeng Q."/>
            <person name="Gargeya S."/>
            <person name="Fitzgerald M."/>
            <person name="Abouelleil A."/>
            <person name="Alvarado L."/>
            <person name="Chapman S.B."/>
            <person name="Gainer-Dewar J."/>
            <person name="Goldberg J."/>
            <person name="Griggs A."/>
            <person name="Gujja S."/>
            <person name="Hansen M."/>
            <person name="Howarth C."/>
            <person name="Imamovic A."/>
            <person name="Ireland A."/>
            <person name="Larimer J."/>
            <person name="McCowan C."/>
            <person name="Murphy C."/>
            <person name="Pearson M."/>
            <person name="Poon T.W."/>
            <person name="Priest M."/>
            <person name="Roberts A."/>
            <person name="Saif S."/>
            <person name="Shea T."/>
            <person name="Sykes S."/>
            <person name="Wortman J."/>
            <person name="Nusbaum C."/>
            <person name="Birren B."/>
        </authorList>
    </citation>
    <scope>NUCLEOTIDE SEQUENCE [LARGE SCALE GENOMIC DNA]</scope>
    <source>
        <strain evidence="2 4">CJ05E6</strain>
    </source>
</reference>
<evidence type="ECO:0000313" key="3">
    <source>
        <dbReference type="EMBL" id="ETM55938.1"/>
    </source>
</evidence>
<name>W2P6T3_PHYNI</name>
<reference evidence="3" key="3">
    <citation type="submission" date="2013-11" db="EMBL/GenBank/DDBJ databases">
        <title>The Genome Sequence of Phytophthora parasitica IAC_01/95.</title>
        <authorList>
            <consortium name="The Broad Institute Genomics Platform"/>
            <person name="Russ C."/>
            <person name="Tyler B."/>
            <person name="Panabieres F."/>
            <person name="Shan W."/>
            <person name="Tripathy S."/>
            <person name="Grunwald N."/>
            <person name="Machado M."/>
            <person name="Johnson C.S."/>
            <person name="Arredondo F."/>
            <person name="Hong C."/>
            <person name="Coffey M."/>
            <person name="Young S.K."/>
            <person name="Zeng Q."/>
            <person name="Gargeya S."/>
            <person name="Fitzgerald M."/>
            <person name="Abouelleil A."/>
            <person name="Alvarado L."/>
            <person name="Chapman S.B."/>
            <person name="Gainer-Dewar J."/>
            <person name="Goldberg J."/>
            <person name="Griggs A."/>
            <person name="Gujja S."/>
            <person name="Hansen M."/>
            <person name="Howarth C."/>
            <person name="Imamovic A."/>
            <person name="Ireland A."/>
            <person name="Larimer J."/>
            <person name="McCowan C."/>
            <person name="Murphy C."/>
            <person name="Pearson M."/>
            <person name="Poon T.W."/>
            <person name="Priest M."/>
            <person name="Roberts A."/>
            <person name="Saif S."/>
            <person name="Shea T."/>
            <person name="Sykes S."/>
            <person name="Wortman J."/>
            <person name="Nusbaum C."/>
            <person name="Birren B."/>
        </authorList>
    </citation>
    <scope>NUCLEOTIDE SEQUENCE [LARGE SCALE GENOMIC DNA]</scope>
    <source>
        <strain evidence="3">IAC_01/95</strain>
    </source>
</reference>
<accession>W2P6T3</accession>
<protein>
    <submittedName>
        <fullName evidence="3">Uncharacterized protein</fullName>
    </submittedName>
</protein>
<evidence type="ECO:0000313" key="4">
    <source>
        <dbReference type="Proteomes" id="UP000053864"/>
    </source>
</evidence>
<evidence type="ECO:0000313" key="1">
    <source>
        <dbReference type="EMBL" id="ETK96245.1"/>
    </source>
</evidence>
<dbReference type="AlphaFoldDB" id="W2P6T3"/>
<gene>
    <name evidence="3" type="ORF">L914_00927</name>
    <name evidence="1" type="ORF">L915_00933</name>
    <name evidence="2" type="ORF">L916_00921</name>
</gene>
<dbReference type="EMBL" id="KI684075">
    <property type="protein sequence ID" value="ETK96245.1"/>
    <property type="molecule type" value="Genomic_DNA"/>
</dbReference>
<organism evidence="3">
    <name type="scientific">Phytophthora nicotianae</name>
    <name type="common">Potato buckeye rot agent</name>
    <name type="synonym">Phytophthora parasitica</name>
    <dbReference type="NCBI Taxonomy" id="4792"/>
    <lineage>
        <taxon>Eukaryota</taxon>
        <taxon>Sar</taxon>
        <taxon>Stramenopiles</taxon>
        <taxon>Oomycota</taxon>
        <taxon>Peronosporomycetes</taxon>
        <taxon>Peronosporales</taxon>
        <taxon>Peronosporaceae</taxon>
        <taxon>Phytophthora</taxon>
    </lineage>
</organism>
<dbReference type="EMBL" id="KI690585">
    <property type="protein sequence ID" value="ETM55938.1"/>
    <property type="molecule type" value="Genomic_DNA"/>
</dbReference>
<proteinExistence type="predicted"/>
<evidence type="ECO:0000313" key="2">
    <source>
        <dbReference type="EMBL" id="ETL49617.1"/>
    </source>
</evidence>
<dbReference type="EMBL" id="KI670548">
    <property type="protein sequence ID" value="ETL49617.1"/>
    <property type="molecule type" value="Genomic_DNA"/>
</dbReference>
<reference evidence="1" key="1">
    <citation type="submission" date="2013-11" db="EMBL/GenBank/DDBJ databases">
        <title>The Genome Sequence of Phytophthora parasitica CJ02B3.</title>
        <authorList>
            <consortium name="The Broad Institute Genomics Platform"/>
            <person name="Russ C."/>
            <person name="Tyler B."/>
            <person name="Panabieres F."/>
            <person name="Shan W."/>
            <person name="Tripathy S."/>
            <person name="Grunwald N."/>
            <person name="Machado M."/>
            <person name="Johnson C.S."/>
            <person name="Arredondo F."/>
            <person name="Hong C."/>
            <person name="Coffey M."/>
            <person name="Young S.K."/>
            <person name="Zeng Q."/>
            <person name="Gargeya S."/>
            <person name="Fitzgerald M."/>
            <person name="Abouelleil A."/>
            <person name="Alvarado L."/>
            <person name="Chapman S.B."/>
            <person name="Gainer-Dewar J."/>
            <person name="Goldberg J."/>
            <person name="Griggs A."/>
            <person name="Gujja S."/>
            <person name="Hansen M."/>
            <person name="Howarth C."/>
            <person name="Imamovic A."/>
            <person name="Ireland A."/>
            <person name="Larimer J."/>
            <person name="McCowan C."/>
            <person name="Murphy C."/>
            <person name="Pearson M."/>
            <person name="Poon T.W."/>
            <person name="Priest M."/>
            <person name="Roberts A."/>
            <person name="Saif S."/>
            <person name="Shea T."/>
            <person name="Sykes S."/>
            <person name="Wortman J."/>
            <person name="Nusbaum C."/>
            <person name="Birren B."/>
        </authorList>
    </citation>
    <scope>NUCLEOTIDE SEQUENCE [LARGE SCALE GENOMIC DNA]</scope>
    <source>
        <strain evidence="1">CJ02B3</strain>
    </source>
</reference>
<dbReference type="Proteomes" id="UP000053864">
    <property type="component" value="Unassembled WGS sequence"/>
</dbReference>
<sequence>MVCQWISRFDEVFAKTSWVCIYEAFPTTSWKHNLAFELASYSICVVVLLTHIYNTVLESSLRCGKLVPAETKQTGTGVTGKMCKVSACLVTLPASCSVVTPLDGSTNCSTISSNLSYGTILRNKRI</sequence>